<comment type="caution">
    <text evidence="2">The sequence shown here is derived from an EMBL/GenBank/DDBJ whole genome shotgun (WGS) entry which is preliminary data.</text>
</comment>
<sequence>MMQSSTRKGLDGRLIGGALVWTTLLTISWIMVFEHLTCACTETALSTGLNPMVITQIATYTIAQT</sequence>
<proteinExistence type="predicted"/>
<dbReference type="EMBL" id="MOBM01000019">
    <property type="protein sequence ID" value="RON15385.1"/>
    <property type="molecule type" value="Genomic_DNA"/>
</dbReference>
<name>A0A423HQE4_9PSED</name>
<dbReference type="AlphaFoldDB" id="A0A423HQE4"/>
<accession>A0A423HQE4</accession>
<organism evidence="2 3">
    <name type="scientific">Pseudomonas frederiksbergensis</name>
    <dbReference type="NCBI Taxonomy" id="104087"/>
    <lineage>
        <taxon>Bacteria</taxon>
        <taxon>Pseudomonadati</taxon>
        <taxon>Pseudomonadota</taxon>
        <taxon>Gammaproteobacteria</taxon>
        <taxon>Pseudomonadales</taxon>
        <taxon>Pseudomonadaceae</taxon>
        <taxon>Pseudomonas</taxon>
    </lineage>
</organism>
<keyword evidence="1" id="KW-1133">Transmembrane helix</keyword>
<dbReference type="Proteomes" id="UP000284002">
    <property type="component" value="Unassembled WGS sequence"/>
</dbReference>
<evidence type="ECO:0000313" key="3">
    <source>
        <dbReference type="Proteomes" id="UP000284002"/>
    </source>
</evidence>
<protein>
    <submittedName>
        <fullName evidence="2">Uncharacterized protein</fullName>
    </submittedName>
</protein>
<evidence type="ECO:0000256" key="1">
    <source>
        <dbReference type="SAM" id="Phobius"/>
    </source>
</evidence>
<feature type="transmembrane region" description="Helical" evidence="1">
    <location>
        <begin position="12"/>
        <end position="32"/>
    </location>
</feature>
<gene>
    <name evidence="2" type="ORF">BK662_14875</name>
</gene>
<keyword evidence="1" id="KW-0472">Membrane</keyword>
<reference evidence="2 3" key="1">
    <citation type="submission" date="2016-10" db="EMBL/GenBank/DDBJ databases">
        <title>Comparative genome analysis of multiple Pseudomonas spp. focuses on biocontrol and plant growth promoting traits.</title>
        <authorList>
            <person name="Tao X.-Y."/>
            <person name="Taylor C.G."/>
        </authorList>
    </citation>
    <scope>NUCLEOTIDE SEQUENCE [LARGE SCALE GENOMIC DNA]</scope>
    <source>
        <strain evidence="2 3">36C6</strain>
    </source>
</reference>
<keyword evidence="1" id="KW-0812">Transmembrane</keyword>
<evidence type="ECO:0000313" key="2">
    <source>
        <dbReference type="EMBL" id="RON15385.1"/>
    </source>
</evidence>